<feature type="binding site" evidence="1">
    <location>
        <position position="55"/>
    </location>
    <ligand>
        <name>Mg(2+)</name>
        <dbReference type="ChEBI" id="CHEBI:18420"/>
        <label>1</label>
    </ligand>
</feature>
<dbReference type="PANTHER" id="PTHR16222:SF12">
    <property type="entry name" value="ADP-RIBOSYLGLYCOHYDROLASE-RELATED"/>
    <property type="match status" value="1"/>
</dbReference>
<feature type="binding site" evidence="1">
    <location>
        <position position="229"/>
    </location>
    <ligand>
        <name>Mg(2+)</name>
        <dbReference type="ChEBI" id="CHEBI:18420"/>
        <label>1</label>
    </ligand>
</feature>
<reference evidence="2 3" key="1">
    <citation type="journal article" date="2016" name="Nat. Biotechnol.">
        <title>Measurement of bacterial replication rates in microbial communities.</title>
        <authorList>
            <person name="Brown C.T."/>
            <person name="Olm M.R."/>
            <person name="Thomas B.C."/>
            <person name="Banfield J.F."/>
        </authorList>
    </citation>
    <scope>NUCLEOTIDE SEQUENCE [LARGE SCALE GENOMIC DNA]</scope>
    <source>
        <strain evidence="2">CAG:67_53_122</strain>
    </source>
</reference>
<dbReference type="SUPFAM" id="SSF101478">
    <property type="entry name" value="ADP-ribosylglycohydrolase"/>
    <property type="match status" value="1"/>
</dbReference>
<organism evidence="2 3">
    <name type="scientific">Alistipes putredinis</name>
    <dbReference type="NCBI Taxonomy" id="28117"/>
    <lineage>
        <taxon>Bacteria</taxon>
        <taxon>Pseudomonadati</taxon>
        <taxon>Bacteroidota</taxon>
        <taxon>Bacteroidia</taxon>
        <taxon>Bacteroidales</taxon>
        <taxon>Rikenellaceae</taxon>
        <taxon>Alistipes</taxon>
    </lineage>
</organism>
<comment type="caution">
    <text evidence="2">The sequence shown here is derived from an EMBL/GenBank/DDBJ whole genome shotgun (WGS) entry which is preliminary data.</text>
</comment>
<dbReference type="Gene3D" id="1.10.4080.10">
    <property type="entry name" value="ADP-ribosylation/Crystallin J1"/>
    <property type="match status" value="1"/>
</dbReference>
<feature type="binding site" evidence="1">
    <location>
        <position position="56"/>
    </location>
    <ligand>
        <name>Mg(2+)</name>
        <dbReference type="ChEBI" id="CHEBI:18420"/>
        <label>1</label>
    </ligand>
</feature>
<dbReference type="GO" id="GO:0046872">
    <property type="term" value="F:metal ion binding"/>
    <property type="evidence" value="ECO:0007669"/>
    <property type="project" value="UniProtKB-KW"/>
</dbReference>
<comment type="cofactor">
    <cofactor evidence="1">
        <name>Mg(2+)</name>
        <dbReference type="ChEBI" id="CHEBI:18420"/>
    </cofactor>
    <text evidence="1">Binds 2 magnesium ions per subunit.</text>
</comment>
<protein>
    <submittedName>
        <fullName evidence="2">Dinitrogenase reductase</fullName>
    </submittedName>
</protein>
<dbReference type="PANTHER" id="PTHR16222">
    <property type="entry name" value="ADP-RIBOSYLGLYCOHYDROLASE"/>
    <property type="match status" value="1"/>
</dbReference>
<keyword evidence="1" id="KW-0479">Metal-binding</keyword>
<feature type="binding site" evidence="1">
    <location>
        <position position="54"/>
    </location>
    <ligand>
        <name>Mg(2+)</name>
        <dbReference type="ChEBI" id="CHEBI:18420"/>
        <label>1</label>
    </ligand>
</feature>
<sequence>MISLLSELIRKRKTRIYKGGLLGAIIGDIIGSRFEWNNHKSTIFNLFTPSNKFTDDTVMTIAIADWLLHGESLVDAMKDWAAKYPNRGYGSKFWQWLFIWKNKEPYNSYGNGSAMRVSPCGYFAQTLDEALNLAKQSAELTHNHPEGIKGAQAIAASVFLARQQISKTEIRDYIESTFDYNLHQTCNEIRPIYEFNMTCQGSCPEAIIAFLESSDYESAIRLAVSLGGDSDTIACMTGGIAAAYYGIPDEIVYNAKEYLPDDMLTIILEFDNHIR</sequence>
<dbReference type="InterPro" id="IPR050792">
    <property type="entry name" value="ADP-ribosylglycohydrolase"/>
</dbReference>
<accession>A0A1Q6F7Y8</accession>
<evidence type="ECO:0000256" key="1">
    <source>
        <dbReference type="PIRSR" id="PIRSR605502-1"/>
    </source>
</evidence>
<gene>
    <name evidence="2" type="ORF">BHV66_04360</name>
</gene>
<name>A0A1Q6F7Y8_9BACT</name>
<evidence type="ECO:0000313" key="3">
    <source>
        <dbReference type="Proteomes" id="UP000187417"/>
    </source>
</evidence>
<dbReference type="InterPro" id="IPR036705">
    <property type="entry name" value="Ribosyl_crysJ1_sf"/>
</dbReference>
<proteinExistence type="predicted"/>
<feature type="binding site" evidence="1">
    <location>
        <position position="231"/>
    </location>
    <ligand>
        <name>Mg(2+)</name>
        <dbReference type="ChEBI" id="CHEBI:18420"/>
        <label>1</label>
    </ligand>
</feature>
<feature type="binding site" evidence="1">
    <location>
        <position position="232"/>
    </location>
    <ligand>
        <name>Mg(2+)</name>
        <dbReference type="ChEBI" id="CHEBI:18420"/>
        <label>1</label>
    </ligand>
</feature>
<keyword evidence="1" id="KW-0460">Magnesium</keyword>
<dbReference type="STRING" id="28117.BHV66_04360"/>
<dbReference type="Proteomes" id="UP000187417">
    <property type="component" value="Unassembled WGS sequence"/>
</dbReference>
<evidence type="ECO:0000313" key="2">
    <source>
        <dbReference type="EMBL" id="OKY94965.1"/>
    </source>
</evidence>
<dbReference type="EMBL" id="MNQH01000024">
    <property type="protein sequence ID" value="OKY94965.1"/>
    <property type="molecule type" value="Genomic_DNA"/>
</dbReference>
<dbReference type="InterPro" id="IPR005502">
    <property type="entry name" value="Ribosyl_crysJ1"/>
</dbReference>
<dbReference type="Pfam" id="PF03747">
    <property type="entry name" value="ADP_ribosyl_GH"/>
    <property type="match status" value="1"/>
</dbReference>
<dbReference type="AlphaFoldDB" id="A0A1Q6F7Y8"/>